<protein>
    <submittedName>
        <fullName evidence="2">Uncharacterized protein</fullName>
    </submittedName>
</protein>
<proteinExistence type="predicted"/>
<gene>
    <name evidence="2" type="ORF">CINCED_3A008762</name>
</gene>
<feature type="region of interest" description="Disordered" evidence="1">
    <location>
        <begin position="1"/>
        <end position="31"/>
    </location>
</feature>
<accession>A0A5E4NEF4</accession>
<dbReference type="Proteomes" id="UP000325440">
    <property type="component" value="Unassembled WGS sequence"/>
</dbReference>
<evidence type="ECO:0000256" key="1">
    <source>
        <dbReference type="SAM" id="MobiDB-lite"/>
    </source>
</evidence>
<keyword evidence="3" id="KW-1185">Reference proteome</keyword>
<evidence type="ECO:0000313" key="2">
    <source>
        <dbReference type="EMBL" id="VVC40865.1"/>
    </source>
</evidence>
<sequence>MNNNDDNLYRPSTSRGEPSDQKESNCSKESHSLNNNTVHGFDSSEFCTNCGSAVEQHDHMVAASLVYCDQEDNDSDDNCCIYTYRGDRQAPIVNALPVENRSASPLMDYLEMDFDPEPTAGNESEVEDEEVIVPHTTAHQNDEMLMKSEEPVPSGSGANANAQEGHMFTQNSGINEMRRPVSEIKLNHMQCIVLKEETKNGCLRRNVEMDTMKRMRVDELNWVREVIWSESDAAELQINQIGKSACGATSIINTLLALRIPFNIDRIVQTIGTHLRKETAPLIQYLESRAVAGCTADDLVRTLETVTDSLVSARFFATHQNSGTSIEPWLANWIKKGAVPILTLNRQRCPHVPDYLLPDSWHHQMMYGITYNPLYPENAQIHLTNPLSKISMELLRPQLISPSVLKIRKEDILSRWTPCTDLVPLASYPNPLWHEFNVLGQVVNILREKRENATFNSHITIPASYKSGITLAINTSSHYCHELKSVPEL</sequence>
<dbReference type="EMBL" id="CABPRJ010001908">
    <property type="protein sequence ID" value="VVC40865.1"/>
    <property type="molecule type" value="Genomic_DNA"/>
</dbReference>
<reference evidence="2 3" key="1">
    <citation type="submission" date="2019-08" db="EMBL/GenBank/DDBJ databases">
        <authorList>
            <person name="Alioto T."/>
            <person name="Alioto T."/>
            <person name="Gomez Garrido J."/>
        </authorList>
    </citation>
    <scope>NUCLEOTIDE SEQUENCE [LARGE SCALE GENOMIC DNA]</scope>
</reference>
<feature type="compositionally biased region" description="Basic and acidic residues" evidence="1">
    <location>
        <begin position="17"/>
        <end position="31"/>
    </location>
</feature>
<dbReference type="AlphaFoldDB" id="A0A5E4NEF4"/>
<feature type="compositionally biased region" description="Polar residues" evidence="1">
    <location>
        <begin position="1"/>
        <end position="16"/>
    </location>
</feature>
<name>A0A5E4NEF4_9HEMI</name>
<dbReference type="OrthoDB" id="10064600at2759"/>
<evidence type="ECO:0000313" key="3">
    <source>
        <dbReference type="Proteomes" id="UP000325440"/>
    </source>
</evidence>
<organism evidence="2 3">
    <name type="scientific">Cinara cedri</name>
    <dbReference type="NCBI Taxonomy" id="506608"/>
    <lineage>
        <taxon>Eukaryota</taxon>
        <taxon>Metazoa</taxon>
        <taxon>Ecdysozoa</taxon>
        <taxon>Arthropoda</taxon>
        <taxon>Hexapoda</taxon>
        <taxon>Insecta</taxon>
        <taxon>Pterygota</taxon>
        <taxon>Neoptera</taxon>
        <taxon>Paraneoptera</taxon>
        <taxon>Hemiptera</taxon>
        <taxon>Sternorrhyncha</taxon>
        <taxon>Aphidomorpha</taxon>
        <taxon>Aphidoidea</taxon>
        <taxon>Aphididae</taxon>
        <taxon>Lachninae</taxon>
        <taxon>Cinara</taxon>
    </lineage>
</organism>